<evidence type="ECO:0000313" key="1">
    <source>
        <dbReference type="EMBL" id="MPM65256.1"/>
    </source>
</evidence>
<protein>
    <submittedName>
        <fullName evidence="1">Uncharacterized protein</fullName>
    </submittedName>
</protein>
<organism evidence="1">
    <name type="scientific">bioreactor metagenome</name>
    <dbReference type="NCBI Taxonomy" id="1076179"/>
    <lineage>
        <taxon>unclassified sequences</taxon>
        <taxon>metagenomes</taxon>
        <taxon>ecological metagenomes</taxon>
    </lineage>
</organism>
<accession>A0A645BJ83</accession>
<reference evidence="1" key="1">
    <citation type="submission" date="2019-08" db="EMBL/GenBank/DDBJ databases">
        <authorList>
            <person name="Kucharzyk K."/>
            <person name="Murdoch R.W."/>
            <person name="Higgins S."/>
            <person name="Loffler F."/>
        </authorList>
    </citation>
    <scope>NUCLEOTIDE SEQUENCE</scope>
</reference>
<sequence>MPRIRVDDKNFRIGVNTVKPQLVDANDMDVCAVFSQLRAAVERAGIIIGKNEQLYHQYENPSDSTCRSERGIMKPRNGRNRALFPVFRNAVS</sequence>
<proteinExistence type="predicted"/>
<dbReference type="AlphaFoldDB" id="A0A645BJ83"/>
<name>A0A645BJ83_9ZZZZ</name>
<dbReference type="EMBL" id="VSSQ01020419">
    <property type="protein sequence ID" value="MPM65256.1"/>
    <property type="molecule type" value="Genomic_DNA"/>
</dbReference>
<comment type="caution">
    <text evidence="1">The sequence shown here is derived from an EMBL/GenBank/DDBJ whole genome shotgun (WGS) entry which is preliminary data.</text>
</comment>
<gene>
    <name evidence="1" type="ORF">SDC9_112151</name>
</gene>